<dbReference type="CDD" id="cd04726">
    <property type="entry name" value="KGPDC_HPS"/>
    <property type="match status" value="1"/>
</dbReference>
<dbReference type="PANTHER" id="PTHR35039">
    <property type="entry name" value="3-KETO-L-GULONATE-6-PHOSPHATE DECARBOXYLASE SGBH-RELATED"/>
    <property type="match status" value="1"/>
</dbReference>
<keyword evidence="1" id="KW-0456">Lyase</keyword>
<dbReference type="STRING" id="1188239.MOVI_3510"/>
<dbReference type="Proteomes" id="UP000020977">
    <property type="component" value="Unassembled WGS sequence"/>
</dbReference>
<dbReference type="AlphaFoldDB" id="A0A014NQD8"/>
<sequence length="222" mass="24894">MALPLLQIALDNQTIEEAILSAKKAEKYIDVIEVGTILLAAEGKKAISELRKNFPDKIIVADGKIADAGNVFGKMFFDSGADFTTVICAAETPTIKDLVNLSHEYSQKMAKSLEIQVEMTNNFTWEQVQDWKNAGVPQVVWHRPRDSQASGVKWAQKDIDIVKKLADLGFKVTITGGVEVEDIKLFKDIPIYIFIAGRSIRDAANPEEKAKEFKDEFKKYWN</sequence>
<dbReference type="SUPFAM" id="SSF51366">
    <property type="entry name" value="Ribulose-phoshate binding barrel"/>
    <property type="match status" value="1"/>
</dbReference>
<dbReference type="GO" id="GO:0004590">
    <property type="term" value="F:orotidine-5'-phosphate decarboxylase activity"/>
    <property type="evidence" value="ECO:0007669"/>
    <property type="project" value="InterPro"/>
</dbReference>
<proteinExistence type="predicted"/>
<evidence type="ECO:0000313" key="4">
    <source>
        <dbReference type="EMBL" id="EXU61107.1"/>
    </source>
</evidence>
<dbReference type="InterPro" id="IPR011060">
    <property type="entry name" value="RibuloseP-bd_barrel"/>
</dbReference>
<dbReference type="EMBL" id="JFAD01000018">
    <property type="protein sequence ID" value="EXU61107.1"/>
    <property type="molecule type" value="Genomic_DNA"/>
</dbReference>
<dbReference type="SMART" id="SM00934">
    <property type="entry name" value="OMPdecase"/>
    <property type="match status" value="1"/>
</dbReference>
<dbReference type="eggNOG" id="COG0269">
    <property type="taxonomic scope" value="Bacteria"/>
</dbReference>
<evidence type="ECO:0000256" key="1">
    <source>
        <dbReference type="ARBA" id="ARBA00023239"/>
    </source>
</evidence>
<dbReference type="InterPro" id="IPR013785">
    <property type="entry name" value="Aldolase_TIM"/>
</dbReference>
<accession>A0A014NQD8</accession>
<dbReference type="RefSeq" id="WP_044284191.1">
    <property type="nucleotide sequence ID" value="NZ_JFAD01000018.1"/>
</dbReference>
<dbReference type="GO" id="GO:0006207">
    <property type="term" value="P:'de novo' pyrimidine nucleobase biosynthetic process"/>
    <property type="evidence" value="ECO:0007669"/>
    <property type="project" value="InterPro"/>
</dbReference>
<dbReference type="NCBIfam" id="NF009832">
    <property type="entry name" value="PRK13306.1"/>
    <property type="match status" value="1"/>
</dbReference>
<dbReference type="PANTHER" id="PTHR35039:SF3">
    <property type="entry name" value="3-KETO-L-GULONATE-6-PHOSPHATE DECARBOXYLASE SGBH-RELATED"/>
    <property type="match status" value="1"/>
</dbReference>
<dbReference type="InterPro" id="IPR001754">
    <property type="entry name" value="OMPdeCOase_dom"/>
</dbReference>
<gene>
    <name evidence="4" type="ORF">MOVI_3510</name>
</gene>
<dbReference type="Gene3D" id="3.20.20.70">
    <property type="entry name" value="Aldolase class I"/>
    <property type="match status" value="1"/>
</dbReference>
<reference evidence="4 5" key="1">
    <citation type="submission" date="2014-03" db="EMBL/GenBank/DDBJ databases">
        <title>Genome sequence of Mycoplasma ovipneumoniae strain 14811.</title>
        <authorList>
            <person name="Sirand-Pugnet P."/>
            <person name="Breton M."/>
            <person name="Dordet-Frisoni E."/>
            <person name="Baranowski E."/>
            <person name="Barre A."/>
            <person name="Couture C."/>
            <person name="Dupuy V."/>
            <person name="Gaurivaud P."/>
            <person name="Jacob D."/>
            <person name="Lemaitre C."/>
            <person name="Manso-Silvan L."/>
            <person name="Nikolski M."/>
            <person name="Nouvel L.-X."/>
            <person name="Poumarat F."/>
            <person name="Tardy F."/>
            <person name="Thebault P."/>
            <person name="Theil S."/>
            <person name="Citti C."/>
            <person name="Thiaucourt F."/>
            <person name="Blanchard A."/>
        </authorList>
    </citation>
    <scope>NUCLEOTIDE SEQUENCE [LARGE SCALE GENOMIC DNA]</scope>
    <source>
        <strain evidence="4 5">14811</strain>
    </source>
</reference>
<dbReference type="InterPro" id="IPR041710">
    <property type="entry name" value="HPS/KGPDC"/>
</dbReference>
<evidence type="ECO:0000256" key="2">
    <source>
        <dbReference type="ARBA" id="ARBA00023277"/>
    </source>
</evidence>
<protein>
    <submittedName>
        <fullName evidence="4">Hexulose-6-phosphate synthase (HUMPS)</fullName>
    </submittedName>
</protein>
<feature type="domain" description="Orotidine 5'-phosphate decarboxylase" evidence="3">
    <location>
        <begin position="5"/>
        <end position="213"/>
    </location>
</feature>
<keyword evidence="2" id="KW-0119">Carbohydrate metabolism</keyword>
<name>A0A014NQD8_9BACT</name>
<organism evidence="4 5">
    <name type="scientific">Mesomycoplasma ovipneumoniae 14811</name>
    <dbReference type="NCBI Taxonomy" id="1188239"/>
    <lineage>
        <taxon>Bacteria</taxon>
        <taxon>Bacillati</taxon>
        <taxon>Mycoplasmatota</taxon>
        <taxon>Mycoplasmoidales</taxon>
        <taxon>Metamycoplasmataceae</taxon>
        <taxon>Mesomycoplasma</taxon>
    </lineage>
</organism>
<dbReference type="FunFam" id="3.20.20.70:FF:000022">
    <property type="entry name" value="3-keto-L-gulonate-6-phosphate decarboxylase UlaD"/>
    <property type="match status" value="1"/>
</dbReference>
<dbReference type="Pfam" id="PF00215">
    <property type="entry name" value="OMPdecase"/>
    <property type="match status" value="1"/>
</dbReference>
<dbReference type="GO" id="GO:0033982">
    <property type="term" value="F:3-dehydro-L-gulonate-6-phosphate decarboxylase activity"/>
    <property type="evidence" value="ECO:0007669"/>
    <property type="project" value="TreeGrafter"/>
</dbReference>
<evidence type="ECO:0000313" key="5">
    <source>
        <dbReference type="Proteomes" id="UP000020977"/>
    </source>
</evidence>
<evidence type="ECO:0000259" key="3">
    <source>
        <dbReference type="SMART" id="SM00934"/>
    </source>
</evidence>
<dbReference type="GO" id="GO:0019854">
    <property type="term" value="P:L-ascorbic acid catabolic process"/>
    <property type="evidence" value="ECO:0007669"/>
    <property type="project" value="TreeGrafter"/>
</dbReference>
<comment type="caution">
    <text evidence="4">The sequence shown here is derived from an EMBL/GenBank/DDBJ whole genome shotgun (WGS) entry which is preliminary data.</text>
</comment>